<evidence type="ECO:0000259" key="1">
    <source>
        <dbReference type="PROSITE" id="PS50914"/>
    </source>
</evidence>
<dbReference type="PROSITE" id="PS50914">
    <property type="entry name" value="BON"/>
    <property type="match status" value="2"/>
</dbReference>
<gene>
    <name evidence="2" type="ORF">EG19_12185</name>
</gene>
<dbReference type="PANTHER" id="PTHR34606">
    <property type="entry name" value="BON DOMAIN-CONTAINING PROTEIN"/>
    <property type="match status" value="1"/>
</dbReference>
<dbReference type="STRING" id="1312852.EG19_12185"/>
<organism evidence="2 3">
    <name type="scientific">Thermoanaerobaculum aquaticum</name>
    <dbReference type="NCBI Taxonomy" id="1312852"/>
    <lineage>
        <taxon>Bacteria</taxon>
        <taxon>Pseudomonadati</taxon>
        <taxon>Acidobacteriota</taxon>
        <taxon>Thermoanaerobaculia</taxon>
        <taxon>Thermoanaerobaculales</taxon>
        <taxon>Thermoanaerobaculaceae</taxon>
        <taxon>Thermoanaerobaculum</taxon>
    </lineage>
</organism>
<feature type="domain" description="BON" evidence="1">
    <location>
        <begin position="126"/>
        <end position="194"/>
    </location>
</feature>
<evidence type="ECO:0000313" key="2">
    <source>
        <dbReference type="EMBL" id="KDA54467.1"/>
    </source>
</evidence>
<dbReference type="RefSeq" id="WP_038047775.1">
    <property type="nucleotide sequence ID" value="NZ_JMFG01000008.1"/>
</dbReference>
<dbReference type="InterPro" id="IPR014004">
    <property type="entry name" value="Transpt-assoc_nodulatn_dom_bac"/>
</dbReference>
<evidence type="ECO:0000313" key="3">
    <source>
        <dbReference type="Proteomes" id="UP000027284"/>
    </source>
</evidence>
<dbReference type="InterPro" id="IPR051686">
    <property type="entry name" value="Lipoprotein_DolP"/>
</dbReference>
<dbReference type="Pfam" id="PF04972">
    <property type="entry name" value="BON"/>
    <property type="match status" value="2"/>
</dbReference>
<protein>
    <recommendedName>
        <fullName evidence="1">BON domain-containing protein</fullName>
    </recommendedName>
</protein>
<accession>A0A062XPG2</accession>
<dbReference type="Gene3D" id="3.30.1340.30">
    <property type="match status" value="2"/>
</dbReference>
<dbReference type="InterPro" id="IPR007055">
    <property type="entry name" value="BON_dom"/>
</dbReference>
<reference evidence="2 3" key="1">
    <citation type="submission" date="2014-04" db="EMBL/GenBank/DDBJ databases">
        <title>The Genome Sequence of Thermoanaerobaculum aquaticum MP-01, The First Cultivated Group 23 Acidobacterium.</title>
        <authorList>
            <person name="Stamps B.W."/>
            <person name="Losey N.A."/>
            <person name="Lawson P.A."/>
            <person name="Stevenson B.S."/>
        </authorList>
    </citation>
    <scope>NUCLEOTIDE SEQUENCE [LARGE SCALE GENOMIC DNA]</scope>
    <source>
        <strain evidence="2 3">MP-01</strain>
    </source>
</reference>
<name>A0A062XPG2_9BACT</name>
<feature type="domain" description="BON" evidence="1">
    <location>
        <begin position="39"/>
        <end position="107"/>
    </location>
</feature>
<sequence>MTSLLLVLALAAPPPTPGPLQRVGEALDSAASKVGQTLEEALLEAKVKVALLEHLKKEALKVEVEASGTTVTLEGVVSSRGYQSLAEEVARSVSGVTKVENRVRVAEAPGGGPVSRAARMVEQETADALLEAKIKAKLLEVMGVAAFQVEVEAAEGVVSLSGTVKEKEQKTLAEKTAKAVPGAVEVHNLLRVAN</sequence>
<keyword evidence="3" id="KW-1185">Reference proteome</keyword>
<dbReference type="PANTHER" id="PTHR34606:SF15">
    <property type="entry name" value="BON DOMAIN-CONTAINING PROTEIN"/>
    <property type="match status" value="1"/>
</dbReference>
<proteinExistence type="predicted"/>
<dbReference type="OrthoDB" id="7916339at2"/>
<dbReference type="EMBL" id="JMFG01000008">
    <property type="protein sequence ID" value="KDA54467.1"/>
    <property type="molecule type" value="Genomic_DNA"/>
</dbReference>
<comment type="caution">
    <text evidence="2">The sequence shown here is derived from an EMBL/GenBank/DDBJ whole genome shotgun (WGS) entry which is preliminary data.</text>
</comment>
<dbReference type="Proteomes" id="UP000027284">
    <property type="component" value="Unassembled WGS sequence"/>
</dbReference>
<dbReference type="AlphaFoldDB" id="A0A062XPG2"/>
<dbReference type="SMART" id="SM00749">
    <property type="entry name" value="BON"/>
    <property type="match status" value="2"/>
</dbReference>